<name>A0A512HWG2_9ACTN</name>
<dbReference type="GO" id="GO:0006352">
    <property type="term" value="P:DNA-templated transcription initiation"/>
    <property type="evidence" value="ECO:0007669"/>
    <property type="project" value="InterPro"/>
</dbReference>
<evidence type="ECO:0000313" key="8">
    <source>
        <dbReference type="EMBL" id="GEO89783.1"/>
    </source>
</evidence>
<comment type="caution">
    <text evidence="8">The sequence shown here is derived from an EMBL/GenBank/DDBJ whole genome shotgun (WGS) entry which is preliminary data.</text>
</comment>
<proteinExistence type="inferred from homology"/>
<feature type="domain" description="RNA polymerase sigma factor 70 region 4 type 2" evidence="7">
    <location>
        <begin position="131"/>
        <end position="182"/>
    </location>
</feature>
<dbReference type="InterPro" id="IPR007627">
    <property type="entry name" value="RNA_pol_sigma70_r2"/>
</dbReference>
<dbReference type="InterPro" id="IPR014284">
    <property type="entry name" value="RNA_pol_sigma-70_dom"/>
</dbReference>
<dbReference type="InterPro" id="IPR039425">
    <property type="entry name" value="RNA_pol_sigma-70-like"/>
</dbReference>
<dbReference type="Proteomes" id="UP000321769">
    <property type="component" value="Unassembled WGS sequence"/>
</dbReference>
<dbReference type="Gene3D" id="1.10.10.10">
    <property type="entry name" value="Winged helix-like DNA-binding domain superfamily/Winged helix DNA-binding domain"/>
    <property type="match status" value="1"/>
</dbReference>
<dbReference type="GO" id="GO:0016987">
    <property type="term" value="F:sigma factor activity"/>
    <property type="evidence" value="ECO:0007669"/>
    <property type="project" value="UniProtKB-KW"/>
</dbReference>
<feature type="domain" description="RNA polymerase sigma-70 region 2" evidence="6">
    <location>
        <begin position="34"/>
        <end position="103"/>
    </location>
</feature>
<evidence type="ECO:0000256" key="5">
    <source>
        <dbReference type="ARBA" id="ARBA00023163"/>
    </source>
</evidence>
<dbReference type="EMBL" id="BJZQ01000010">
    <property type="protein sequence ID" value="GEO89783.1"/>
    <property type="molecule type" value="Genomic_DNA"/>
</dbReference>
<keyword evidence="2" id="KW-0805">Transcription regulation</keyword>
<dbReference type="SUPFAM" id="SSF88659">
    <property type="entry name" value="Sigma3 and sigma4 domains of RNA polymerase sigma factors"/>
    <property type="match status" value="1"/>
</dbReference>
<protein>
    <submittedName>
        <fullName evidence="8">DNA-directed RNA polymerase sigma-70 factor</fullName>
    </submittedName>
</protein>
<sequence>MAHPAERAPTDDPVDDAGLLARARRGDTVAFAALFDRHVSAVYWRAHQVVGDPDEAEDVTQDTFVTAWRRLDDITIVDRSVLPWLMVTARFTALNAGRRRARRRAVSLEHEPVDTGPSPTDRADAAAVAAAIEAAVARLSPVDRRLFDLCVDGDRTYEQAAAELGVTHGAVRNRVSRLRTRLRGDLREEGVRDDHD</sequence>
<evidence type="ECO:0000256" key="1">
    <source>
        <dbReference type="ARBA" id="ARBA00010641"/>
    </source>
</evidence>
<organism evidence="8 9">
    <name type="scientific">Aeromicrobium flavum</name>
    <dbReference type="NCBI Taxonomy" id="416568"/>
    <lineage>
        <taxon>Bacteria</taxon>
        <taxon>Bacillati</taxon>
        <taxon>Actinomycetota</taxon>
        <taxon>Actinomycetes</taxon>
        <taxon>Propionibacteriales</taxon>
        <taxon>Nocardioidaceae</taxon>
        <taxon>Aeromicrobium</taxon>
    </lineage>
</organism>
<dbReference type="Pfam" id="PF08281">
    <property type="entry name" value="Sigma70_r4_2"/>
    <property type="match status" value="1"/>
</dbReference>
<dbReference type="GO" id="GO:0003677">
    <property type="term" value="F:DNA binding"/>
    <property type="evidence" value="ECO:0007669"/>
    <property type="project" value="UniProtKB-KW"/>
</dbReference>
<evidence type="ECO:0000256" key="4">
    <source>
        <dbReference type="ARBA" id="ARBA00023125"/>
    </source>
</evidence>
<dbReference type="InterPro" id="IPR013324">
    <property type="entry name" value="RNA_pol_sigma_r3/r4-like"/>
</dbReference>
<dbReference type="GO" id="GO:0000428">
    <property type="term" value="C:DNA-directed RNA polymerase complex"/>
    <property type="evidence" value="ECO:0007669"/>
    <property type="project" value="UniProtKB-KW"/>
</dbReference>
<dbReference type="Pfam" id="PF04542">
    <property type="entry name" value="Sigma70_r2"/>
    <property type="match status" value="1"/>
</dbReference>
<dbReference type="NCBIfam" id="TIGR02937">
    <property type="entry name" value="sigma70-ECF"/>
    <property type="match status" value="1"/>
</dbReference>
<keyword evidence="3" id="KW-0731">Sigma factor</keyword>
<evidence type="ECO:0000256" key="3">
    <source>
        <dbReference type="ARBA" id="ARBA00023082"/>
    </source>
</evidence>
<accession>A0A512HWG2</accession>
<keyword evidence="9" id="KW-1185">Reference proteome</keyword>
<gene>
    <name evidence="8" type="primary">rpoE_4</name>
    <name evidence="8" type="ORF">AFL01nite_21100</name>
</gene>
<dbReference type="OrthoDB" id="5243766at2"/>
<evidence type="ECO:0000256" key="2">
    <source>
        <dbReference type="ARBA" id="ARBA00023015"/>
    </source>
</evidence>
<keyword evidence="4" id="KW-0238">DNA-binding</keyword>
<dbReference type="InterPro" id="IPR036388">
    <property type="entry name" value="WH-like_DNA-bd_sf"/>
</dbReference>
<evidence type="ECO:0000259" key="7">
    <source>
        <dbReference type="Pfam" id="PF08281"/>
    </source>
</evidence>
<dbReference type="SUPFAM" id="SSF88946">
    <property type="entry name" value="Sigma2 domain of RNA polymerase sigma factors"/>
    <property type="match status" value="1"/>
</dbReference>
<dbReference type="PANTHER" id="PTHR43133">
    <property type="entry name" value="RNA POLYMERASE ECF-TYPE SIGMA FACTO"/>
    <property type="match status" value="1"/>
</dbReference>
<dbReference type="InterPro" id="IPR013249">
    <property type="entry name" value="RNA_pol_sigma70_r4_t2"/>
</dbReference>
<keyword evidence="5" id="KW-0804">Transcription</keyword>
<evidence type="ECO:0000259" key="6">
    <source>
        <dbReference type="Pfam" id="PF04542"/>
    </source>
</evidence>
<dbReference type="PANTHER" id="PTHR43133:SF8">
    <property type="entry name" value="RNA POLYMERASE SIGMA FACTOR HI_1459-RELATED"/>
    <property type="match status" value="1"/>
</dbReference>
<dbReference type="InterPro" id="IPR013325">
    <property type="entry name" value="RNA_pol_sigma_r2"/>
</dbReference>
<dbReference type="Gene3D" id="1.10.1740.10">
    <property type="match status" value="1"/>
</dbReference>
<evidence type="ECO:0000313" key="9">
    <source>
        <dbReference type="Proteomes" id="UP000321769"/>
    </source>
</evidence>
<dbReference type="AlphaFoldDB" id="A0A512HWG2"/>
<dbReference type="RefSeq" id="WP_146827654.1">
    <property type="nucleotide sequence ID" value="NZ_BAAAYQ010000001.1"/>
</dbReference>
<comment type="similarity">
    <text evidence="1">Belongs to the sigma-70 factor family. ECF subfamily.</text>
</comment>
<reference evidence="8 9" key="1">
    <citation type="submission" date="2019-07" db="EMBL/GenBank/DDBJ databases">
        <title>Whole genome shotgun sequence of Aeromicrobium flavum NBRC 107625.</title>
        <authorList>
            <person name="Hosoyama A."/>
            <person name="Uohara A."/>
            <person name="Ohji S."/>
            <person name="Ichikawa N."/>
        </authorList>
    </citation>
    <scope>NUCLEOTIDE SEQUENCE [LARGE SCALE GENOMIC DNA]</scope>
    <source>
        <strain evidence="8 9">NBRC 107625</strain>
    </source>
</reference>
<keyword evidence="8" id="KW-0240">DNA-directed RNA polymerase</keyword>